<dbReference type="InterPro" id="IPR011032">
    <property type="entry name" value="GroES-like_sf"/>
</dbReference>
<dbReference type="Pfam" id="PF08240">
    <property type="entry name" value="ADH_N"/>
    <property type="match status" value="1"/>
</dbReference>
<feature type="domain" description="Alcohol dehydrogenase-like N-terminal" evidence="3">
    <location>
        <begin position="3"/>
        <end position="81"/>
    </location>
</feature>
<gene>
    <name evidence="4" type="ORF">WS72_04790</name>
</gene>
<keyword evidence="1" id="KW-0521">NADP</keyword>
<dbReference type="PANTHER" id="PTHR48106:SF13">
    <property type="entry name" value="QUINONE OXIDOREDUCTASE-RELATED"/>
    <property type="match status" value="1"/>
</dbReference>
<evidence type="ECO:0000313" key="5">
    <source>
        <dbReference type="Proteomes" id="UP000070255"/>
    </source>
</evidence>
<dbReference type="Proteomes" id="UP000070255">
    <property type="component" value="Unassembled WGS sequence"/>
</dbReference>
<reference evidence="4 5" key="1">
    <citation type="submission" date="2015-11" db="EMBL/GenBank/DDBJ databases">
        <authorList>
            <person name="Sahl J."/>
            <person name="Wagner D."/>
            <person name="Keim P."/>
        </authorList>
    </citation>
    <scope>NUCLEOTIDE SEQUENCE [LARGE SCALE GENOMIC DNA]</scope>
    <source>
        <strain evidence="4 5">BDU18</strain>
    </source>
</reference>
<comment type="caution">
    <text evidence="4">The sequence shown here is derived from an EMBL/GenBank/DDBJ whole genome shotgun (WGS) entry which is preliminary data.</text>
</comment>
<keyword evidence="5" id="KW-1185">Reference proteome</keyword>
<proteinExistence type="predicted"/>
<evidence type="ECO:0000256" key="1">
    <source>
        <dbReference type="ARBA" id="ARBA00022857"/>
    </source>
</evidence>
<organism evidence="4 5">
    <name type="scientific">Burkholderia savannae</name>
    <dbReference type="NCBI Taxonomy" id="1637837"/>
    <lineage>
        <taxon>Bacteria</taxon>
        <taxon>Pseudomonadati</taxon>
        <taxon>Pseudomonadota</taxon>
        <taxon>Betaproteobacteria</taxon>
        <taxon>Burkholderiales</taxon>
        <taxon>Burkholderiaceae</taxon>
        <taxon>Burkholderia</taxon>
        <taxon>pseudomallei group</taxon>
    </lineage>
</organism>
<dbReference type="EMBL" id="LNJQ01000001">
    <property type="protein sequence ID" value="KWZ42264.1"/>
    <property type="molecule type" value="Genomic_DNA"/>
</dbReference>
<protein>
    <recommendedName>
        <fullName evidence="3">Alcohol dehydrogenase-like N-terminal domain-containing protein</fullName>
    </recommendedName>
</protein>
<sequence>MRIEQTVIGVNFVDTDFRSGPCPVASLPAVLGFEGAGVVEAAGGEVTRLRPGDRVAYTSAPIGAYAASRALPESRLVRIPDALSFETAQLDRESGRWSGAGNRYGVGCRP</sequence>
<accession>A0ABR5TB82</accession>
<evidence type="ECO:0000313" key="4">
    <source>
        <dbReference type="EMBL" id="KWZ42264.1"/>
    </source>
</evidence>
<dbReference type="InterPro" id="IPR013154">
    <property type="entry name" value="ADH-like_N"/>
</dbReference>
<name>A0ABR5TB82_9BURK</name>
<dbReference type="Gene3D" id="3.90.180.10">
    <property type="entry name" value="Medium-chain alcohol dehydrogenases, catalytic domain"/>
    <property type="match status" value="1"/>
</dbReference>
<evidence type="ECO:0000256" key="2">
    <source>
        <dbReference type="ARBA" id="ARBA00023002"/>
    </source>
</evidence>
<dbReference type="RefSeq" id="WP_060821594.1">
    <property type="nucleotide sequence ID" value="NZ_LNJQ01000001.1"/>
</dbReference>
<dbReference type="PANTHER" id="PTHR48106">
    <property type="entry name" value="QUINONE OXIDOREDUCTASE PIG3-RELATED"/>
    <property type="match status" value="1"/>
</dbReference>
<evidence type="ECO:0000259" key="3">
    <source>
        <dbReference type="Pfam" id="PF08240"/>
    </source>
</evidence>
<keyword evidence="2" id="KW-0560">Oxidoreductase</keyword>
<dbReference type="SUPFAM" id="SSF50129">
    <property type="entry name" value="GroES-like"/>
    <property type="match status" value="1"/>
</dbReference>